<reference evidence="11 12" key="1">
    <citation type="journal article" date="2018" name="PLoS Genet.">
        <title>Population sequencing reveals clonal diversity and ancestral inbreeding in the grapevine cultivar Chardonnay.</title>
        <authorList>
            <person name="Roach M.J."/>
            <person name="Johnson D.L."/>
            <person name="Bohlmann J."/>
            <person name="van Vuuren H.J."/>
            <person name="Jones S.J."/>
            <person name="Pretorius I.S."/>
            <person name="Schmidt S.A."/>
            <person name="Borneman A.R."/>
        </authorList>
    </citation>
    <scope>NUCLEOTIDE SEQUENCE [LARGE SCALE GENOMIC DNA]</scope>
    <source>
        <strain evidence="12">cv. Chardonnay</strain>
        <tissue evidence="11">Leaf</tissue>
    </source>
</reference>
<evidence type="ECO:0000256" key="7">
    <source>
        <dbReference type="ARBA" id="ARBA00023135"/>
    </source>
</evidence>
<dbReference type="Pfam" id="PF08492">
    <property type="entry name" value="SRP72"/>
    <property type="match status" value="1"/>
</dbReference>
<dbReference type="AlphaFoldDB" id="A0A438DIQ8"/>
<dbReference type="GO" id="GO:0005786">
    <property type="term" value="C:signal recognition particle, endoplasmic reticulum targeting"/>
    <property type="evidence" value="ECO:0007669"/>
    <property type="project" value="UniProtKB-KW"/>
</dbReference>
<evidence type="ECO:0000256" key="1">
    <source>
        <dbReference type="ARBA" id="ARBA00004240"/>
    </source>
</evidence>
<evidence type="ECO:0000256" key="3">
    <source>
        <dbReference type="ARBA" id="ARBA00007676"/>
    </source>
</evidence>
<evidence type="ECO:0000313" key="11">
    <source>
        <dbReference type="EMBL" id="RVW35364.1"/>
    </source>
</evidence>
<dbReference type="FunFam" id="1.25.40.10:FF:000648">
    <property type="entry name" value="Signal recognition particle subunit SRP72"/>
    <property type="match status" value="1"/>
</dbReference>
<dbReference type="GO" id="GO:0005783">
    <property type="term" value="C:endoplasmic reticulum"/>
    <property type="evidence" value="ECO:0007669"/>
    <property type="project" value="UniProtKB-SubCell"/>
</dbReference>
<evidence type="ECO:0000256" key="2">
    <source>
        <dbReference type="ARBA" id="ARBA00004496"/>
    </source>
</evidence>
<keyword evidence="6" id="KW-0256">Endoplasmic reticulum</keyword>
<dbReference type="PANTHER" id="PTHR14094">
    <property type="entry name" value="SIGNAL RECOGNITION PARTICLE 72"/>
    <property type="match status" value="1"/>
</dbReference>
<comment type="similarity">
    <text evidence="3">Belongs to the SRP72 family.</text>
</comment>
<dbReference type="Gene3D" id="1.25.40.10">
    <property type="entry name" value="Tetratricopeptide repeat domain"/>
    <property type="match status" value="1"/>
</dbReference>
<gene>
    <name evidence="11" type="primary">SRP72_2</name>
    <name evidence="11" type="ORF">CK203_077080</name>
</gene>
<proteinExistence type="inferred from homology"/>
<feature type="domain" description="Signal recognition particle SRP72 subunit RNA-binding" evidence="10">
    <location>
        <begin position="331"/>
        <end position="388"/>
    </location>
</feature>
<dbReference type="SUPFAM" id="SSF48452">
    <property type="entry name" value="TPR-like"/>
    <property type="match status" value="1"/>
</dbReference>
<dbReference type="GO" id="GO:0008312">
    <property type="term" value="F:7S RNA binding"/>
    <property type="evidence" value="ECO:0007669"/>
    <property type="project" value="InterPro"/>
</dbReference>
<keyword evidence="7" id="KW-0733">Signal recognition particle</keyword>
<evidence type="ECO:0000256" key="5">
    <source>
        <dbReference type="ARBA" id="ARBA00022490"/>
    </source>
</evidence>
<dbReference type="PANTHER" id="PTHR14094:SF9">
    <property type="entry name" value="SIGNAL RECOGNITION PARTICLE SUBUNIT SRP72"/>
    <property type="match status" value="1"/>
</dbReference>
<name>A0A438DIQ8_VITVI</name>
<dbReference type="InterPro" id="IPR013699">
    <property type="entry name" value="Signal_recog_part_SRP72_RNA-bd"/>
</dbReference>
<feature type="compositionally biased region" description="Polar residues" evidence="9">
    <location>
        <begin position="415"/>
        <end position="441"/>
    </location>
</feature>
<keyword evidence="8" id="KW-0687">Ribonucleoprotein</keyword>
<evidence type="ECO:0000256" key="6">
    <source>
        <dbReference type="ARBA" id="ARBA00022824"/>
    </source>
</evidence>
<feature type="compositionally biased region" description="Basic and acidic residues" evidence="9">
    <location>
        <begin position="373"/>
        <end position="385"/>
    </location>
</feature>
<evidence type="ECO:0000256" key="4">
    <source>
        <dbReference type="ARBA" id="ARBA00018350"/>
    </source>
</evidence>
<sequence length="457" mass="49884">MEDNLADDEIEIELAPLAVQLAYVQQLLGNTPEAMEAYTGIINRNLADESSLAVAVNNLVALKGPKDISDSLRKLDRLMEKGNGAQSFQLSNGLESKLSPKQRETIYTNRVLLLLHANRMDQARELVAALPDMFADSVMPVLLQAAVLVRENKSGKAEEILGQFAEKFPNKAKVVLLARAQIAAVAGHPQIAAESLSKIADIQHLPATVATIVSLKERAGDIDGAEAVFDSAIQWWSNAMTEDNKLTVIMQEAASFKLKHGREKEAARLYEELVKSHGSVQALIGLVTTAARVDVDKAEAYEKQLKPLPGLKGVDVESLERTSGAKHIQSDSRVGITEAYEESKNKEKAKKKRKRKPRYPKGFDPANPGPPPDPERWLPKRERSSYRPKRKDKRAAQVRGSQGAVVREKHEAAGSDTSANTSNSKSDQATTSKGSSQNAVASQSKPSSKSSKKKSRK</sequence>
<protein>
    <recommendedName>
        <fullName evidence="4">Signal recognition particle subunit SRP72</fullName>
    </recommendedName>
</protein>
<evidence type="ECO:0000256" key="9">
    <source>
        <dbReference type="SAM" id="MobiDB-lite"/>
    </source>
</evidence>
<dbReference type="Proteomes" id="UP000288805">
    <property type="component" value="Unassembled WGS sequence"/>
</dbReference>
<feature type="compositionally biased region" description="Basic residues" evidence="9">
    <location>
        <begin position="347"/>
        <end position="359"/>
    </location>
</feature>
<evidence type="ECO:0000256" key="8">
    <source>
        <dbReference type="ARBA" id="ARBA00023274"/>
    </source>
</evidence>
<dbReference type="GO" id="GO:0006614">
    <property type="term" value="P:SRP-dependent cotranslational protein targeting to membrane"/>
    <property type="evidence" value="ECO:0007669"/>
    <property type="project" value="InterPro"/>
</dbReference>
<dbReference type="InterPro" id="IPR026270">
    <property type="entry name" value="SRP72"/>
</dbReference>
<comment type="caution">
    <text evidence="11">The sequence shown here is derived from an EMBL/GenBank/DDBJ whole genome shotgun (WGS) entry which is preliminary data.</text>
</comment>
<dbReference type="EMBL" id="QGNW01001606">
    <property type="protein sequence ID" value="RVW35364.1"/>
    <property type="molecule type" value="Genomic_DNA"/>
</dbReference>
<accession>A0A438DIQ8</accession>
<keyword evidence="5" id="KW-0963">Cytoplasm</keyword>
<dbReference type="InterPro" id="IPR011990">
    <property type="entry name" value="TPR-like_helical_dom_sf"/>
</dbReference>
<feature type="region of interest" description="Disordered" evidence="9">
    <location>
        <begin position="320"/>
        <end position="457"/>
    </location>
</feature>
<evidence type="ECO:0000259" key="10">
    <source>
        <dbReference type="Pfam" id="PF08492"/>
    </source>
</evidence>
<evidence type="ECO:0000313" key="12">
    <source>
        <dbReference type="Proteomes" id="UP000288805"/>
    </source>
</evidence>
<comment type="subcellular location">
    <subcellularLocation>
        <location evidence="2">Cytoplasm</location>
    </subcellularLocation>
    <subcellularLocation>
        <location evidence="1">Endoplasmic reticulum</location>
    </subcellularLocation>
</comment>
<organism evidence="11 12">
    <name type="scientific">Vitis vinifera</name>
    <name type="common">Grape</name>
    <dbReference type="NCBI Taxonomy" id="29760"/>
    <lineage>
        <taxon>Eukaryota</taxon>
        <taxon>Viridiplantae</taxon>
        <taxon>Streptophyta</taxon>
        <taxon>Embryophyta</taxon>
        <taxon>Tracheophyta</taxon>
        <taxon>Spermatophyta</taxon>
        <taxon>Magnoliopsida</taxon>
        <taxon>eudicotyledons</taxon>
        <taxon>Gunneridae</taxon>
        <taxon>Pentapetalae</taxon>
        <taxon>rosids</taxon>
        <taxon>Vitales</taxon>
        <taxon>Vitaceae</taxon>
        <taxon>Viteae</taxon>
        <taxon>Vitis</taxon>
    </lineage>
</organism>